<evidence type="ECO:0008006" key="6">
    <source>
        <dbReference type="Google" id="ProtNLM"/>
    </source>
</evidence>
<proteinExistence type="inferred from homology"/>
<evidence type="ECO:0000313" key="5">
    <source>
        <dbReference type="Proteomes" id="UP000605846"/>
    </source>
</evidence>
<dbReference type="EMBL" id="JABAYA010000005">
    <property type="protein sequence ID" value="KAF7732063.1"/>
    <property type="molecule type" value="Genomic_DNA"/>
</dbReference>
<evidence type="ECO:0000313" key="4">
    <source>
        <dbReference type="EMBL" id="KAF7732063.1"/>
    </source>
</evidence>
<protein>
    <recommendedName>
        <fullName evidence="6">Luc7-like protein</fullName>
    </recommendedName>
</protein>
<comment type="caution">
    <text evidence="4">The sequence shown here is derived from an EMBL/GenBank/DDBJ whole genome shotgun (WGS) entry which is preliminary data.</text>
</comment>
<evidence type="ECO:0000256" key="2">
    <source>
        <dbReference type="SAM" id="Coils"/>
    </source>
</evidence>
<comment type="similarity">
    <text evidence="1">Belongs to the Luc7 family.</text>
</comment>
<sequence length="230" mass="27702">MLELEKCKNLHSEELRNQYRKELQTDARKSLDPEHLRSLERIVGERNREVARAKEKLESVFPVEDTTTRKMGQQYVELNEKLMKKMNEAEKLVKSIDKLIEMKVLNKVYEKEKRYVRRTEKLQKTLDNTMSSHQPELRVCDICGVYIYNQDSNERIHMHNNSPKTIQIHTAFEKLRNRLKELYERQRSRRQERPREGKDTDRRSEKRVADRLQLERHSGSQTRLRSPISK</sequence>
<evidence type="ECO:0000256" key="1">
    <source>
        <dbReference type="ARBA" id="ARBA00005655"/>
    </source>
</evidence>
<dbReference type="Pfam" id="PF03194">
    <property type="entry name" value="LUC7"/>
    <property type="match status" value="1"/>
</dbReference>
<dbReference type="GO" id="GO:0006376">
    <property type="term" value="P:mRNA splice site recognition"/>
    <property type="evidence" value="ECO:0007669"/>
    <property type="project" value="InterPro"/>
</dbReference>
<organism evidence="4 5">
    <name type="scientific">Apophysomyces ossiformis</name>
    <dbReference type="NCBI Taxonomy" id="679940"/>
    <lineage>
        <taxon>Eukaryota</taxon>
        <taxon>Fungi</taxon>
        <taxon>Fungi incertae sedis</taxon>
        <taxon>Mucoromycota</taxon>
        <taxon>Mucoromycotina</taxon>
        <taxon>Mucoromycetes</taxon>
        <taxon>Mucorales</taxon>
        <taxon>Mucorineae</taxon>
        <taxon>Mucoraceae</taxon>
        <taxon>Apophysomyces</taxon>
    </lineage>
</organism>
<feature type="coiled-coil region" evidence="2">
    <location>
        <begin position="36"/>
        <end position="99"/>
    </location>
</feature>
<dbReference type="Proteomes" id="UP000605846">
    <property type="component" value="Unassembled WGS sequence"/>
</dbReference>
<feature type="compositionally biased region" description="Basic and acidic residues" evidence="3">
    <location>
        <begin position="184"/>
        <end position="218"/>
    </location>
</feature>
<feature type="region of interest" description="Disordered" evidence="3">
    <location>
        <begin position="184"/>
        <end position="230"/>
    </location>
</feature>
<dbReference type="InterPro" id="IPR004882">
    <property type="entry name" value="Luc7-rel"/>
</dbReference>
<keyword evidence="5" id="KW-1185">Reference proteome</keyword>
<keyword evidence="2" id="KW-0175">Coiled coil</keyword>
<name>A0A8H7EU27_9FUNG</name>
<dbReference type="GO" id="GO:0003729">
    <property type="term" value="F:mRNA binding"/>
    <property type="evidence" value="ECO:0007669"/>
    <property type="project" value="InterPro"/>
</dbReference>
<feature type="compositionally biased region" description="Polar residues" evidence="3">
    <location>
        <begin position="219"/>
        <end position="230"/>
    </location>
</feature>
<evidence type="ECO:0000256" key="3">
    <source>
        <dbReference type="SAM" id="MobiDB-lite"/>
    </source>
</evidence>
<reference evidence="4" key="1">
    <citation type="submission" date="2020-01" db="EMBL/GenBank/DDBJ databases">
        <title>Genome Sequencing of Three Apophysomyces-Like Fungal Strains Confirms a Novel Fungal Genus in the Mucoromycota with divergent Burkholderia-like Endosymbiotic Bacteria.</title>
        <authorList>
            <person name="Stajich J.E."/>
            <person name="Macias A.M."/>
            <person name="Carter-House D."/>
            <person name="Lovett B."/>
            <person name="Kasson L.R."/>
            <person name="Berry K."/>
            <person name="Grigoriev I."/>
            <person name="Chang Y."/>
            <person name="Spatafora J."/>
            <person name="Kasson M.T."/>
        </authorList>
    </citation>
    <scope>NUCLEOTIDE SEQUENCE</scope>
    <source>
        <strain evidence="4">NRRL A-21654</strain>
    </source>
</reference>
<gene>
    <name evidence="4" type="ORF">EC973_007168</name>
</gene>
<dbReference type="AlphaFoldDB" id="A0A8H7EU27"/>
<dbReference type="PANTHER" id="PTHR12375">
    <property type="entry name" value="RNA-BINDING PROTEIN LUC7-RELATED"/>
    <property type="match status" value="1"/>
</dbReference>
<accession>A0A8H7EU27</accession>
<dbReference type="GO" id="GO:0005685">
    <property type="term" value="C:U1 snRNP"/>
    <property type="evidence" value="ECO:0007669"/>
    <property type="project" value="InterPro"/>
</dbReference>